<dbReference type="EMBL" id="JAHLJV010000083">
    <property type="protein sequence ID" value="KAK1573929.1"/>
    <property type="molecule type" value="Genomic_DNA"/>
</dbReference>
<dbReference type="RefSeq" id="XP_060409493.1">
    <property type="nucleotide sequence ID" value="XM_060552966.1"/>
</dbReference>
<evidence type="ECO:0000313" key="2">
    <source>
        <dbReference type="Proteomes" id="UP001230504"/>
    </source>
</evidence>
<evidence type="ECO:0000313" key="1">
    <source>
        <dbReference type="EMBL" id="KAK1573929.1"/>
    </source>
</evidence>
<accession>A0AAD8V140</accession>
<dbReference type="Proteomes" id="UP001230504">
    <property type="component" value="Unassembled WGS sequence"/>
</dbReference>
<organism evidence="1 2">
    <name type="scientific">Colletotrichum navitas</name>
    <dbReference type="NCBI Taxonomy" id="681940"/>
    <lineage>
        <taxon>Eukaryota</taxon>
        <taxon>Fungi</taxon>
        <taxon>Dikarya</taxon>
        <taxon>Ascomycota</taxon>
        <taxon>Pezizomycotina</taxon>
        <taxon>Sordariomycetes</taxon>
        <taxon>Hypocreomycetidae</taxon>
        <taxon>Glomerellales</taxon>
        <taxon>Glomerellaceae</taxon>
        <taxon>Colletotrichum</taxon>
        <taxon>Colletotrichum graminicola species complex</taxon>
    </lineage>
</organism>
<gene>
    <name evidence="1" type="ORF">LY79DRAFT_395427</name>
</gene>
<dbReference type="AlphaFoldDB" id="A0AAD8V140"/>
<comment type="caution">
    <text evidence="1">The sequence shown here is derived from an EMBL/GenBank/DDBJ whole genome shotgun (WGS) entry which is preliminary data.</text>
</comment>
<dbReference type="GeneID" id="85437206"/>
<keyword evidence="2" id="KW-1185">Reference proteome</keyword>
<protein>
    <submittedName>
        <fullName evidence="1">Uncharacterized protein</fullName>
    </submittedName>
</protein>
<reference evidence="1" key="1">
    <citation type="submission" date="2021-06" db="EMBL/GenBank/DDBJ databases">
        <title>Comparative genomics, transcriptomics and evolutionary studies reveal genomic signatures of adaptation to plant cell wall in hemibiotrophic fungi.</title>
        <authorList>
            <consortium name="DOE Joint Genome Institute"/>
            <person name="Baroncelli R."/>
            <person name="Diaz J.F."/>
            <person name="Benocci T."/>
            <person name="Peng M."/>
            <person name="Battaglia E."/>
            <person name="Haridas S."/>
            <person name="Andreopoulos W."/>
            <person name="Labutti K."/>
            <person name="Pangilinan J."/>
            <person name="Floch G.L."/>
            <person name="Makela M.R."/>
            <person name="Henrissat B."/>
            <person name="Grigoriev I.V."/>
            <person name="Crouch J.A."/>
            <person name="De Vries R.P."/>
            <person name="Sukno S.A."/>
            <person name="Thon M.R."/>
        </authorList>
    </citation>
    <scope>NUCLEOTIDE SEQUENCE</scope>
    <source>
        <strain evidence="1">CBS 125086</strain>
    </source>
</reference>
<proteinExistence type="predicted"/>
<name>A0AAD8V140_9PEZI</name>
<sequence>MRLHGPPTRGTTARPPKRLLTEVMGIWRREVSRVGASNRVLPKAPETILFLVQLGSVLVPRRRCRPAYSGHSARLVGFSSRQIGVGLALCIPTYPAVSPSLHLTSSLGHPHPLRTHTAASMSSFSGYLSRFCEVVSSSSLHFSPLLLLA</sequence>